<proteinExistence type="predicted"/>
<dbReference type="EMBL" id="JBHTND010000001">
    <property type="protein sequence ID" value="MFD1300196.1"/>
    <property type="molecule type" value="Genomic_DNA"/>
</dbReference>
<feature type="region of interest" description="Disordered" evidence="1">
    <location>
        <begin position="114"/>
        <end position="134"/>
    </location>
</feature>
<evidence type="ECO:0000256" key="2">
    <source>
        <dbReference type="SAM" id="Phobius"/>
    </source>
</evidence>
<dbReference type="RefSeq" id="WP_238207054.1">
    <property type="nucleotide sequence ID" value="NZ_JBHTND010000001.1"/>
</dbReference>
<feature type="region of interest" description="Disordered" evidence="1">
    <location>
        <begin position="205"/>
        <end position="227"/>
    </location>
</feature>
<accession>A0ABW3WUK5</accession>
<comment type="caution">
    <text evidence="3">The sequence shown here is derived from an EMBL/GenBank/DDBJ whole genome shotgun (WGS) entry which is preliminary data.</text>
</comment>
<name>A0ABW3WUK5_9HYPH</name>
<keyword evidence="4" id="KW-1185">Reference proteome</keyword>
<keyword evidence="2" id="KW-1133">Transmembrane helix</keyword>
<feature type="transmembrane region" description="Helical" evidence="2">
    <location>
        <begin position="6"/>
        <end position="26"/>
    </location>
</feature>
<protein>
    <submittedName>
        <fullName evidence="3">DUF2939 domain-containing protein</fullName>
    </submittedName>
</protein>
<organism evidence="3 4">
    <name type="scientific">Methylobacterium marchantiae</name>
    <dbReference type="NCBI Taxonomy" id="600331"/>
    <lineage>
        <taxon>Bacteria</taxon>
        <taxon>Pseudomonadati</taxon>
        <taxon>Pseudomonadota</taxon>
        <taxon>Alphaproteobacteria</taxon>
        <taxon>Hyphomicrobiales</taxon>
        <taxon>Methylobacteriaceae</taxon>
        <taxon>Methylobacterium</taxon>
    </lineage>
</organism>
<evidence type="ECO:0000256" key="1">
    <source>
        <dbReference type="SAM" id="MobiDB-lite"/>
    </source>
</evidence>
<gene>
    <name evidence="3" type="ORF">ACFQ4G_01165</name>
</gene>
<sequence>MRLWWIPISLVLAWFLYTLTPFWMLYDLARAVQTRDVGYVERHVNFRTLRQSMIRQAAAAATQARGEPGAEVEVPKERQRLVEAAAALAEPLTESLVTAQSVIDLLDDGIPQTLDLGPFPPDSDSSTAEPGAPSAYGLKIDTLTRLIPYYLASDMRGFRTVVIAVPPEAPRSQQFRLRLRLRGWSWRLVEIELTSDLRARIASKATRLRSRSDQETAPAAIPTPAAR</sequence>
<keyword evidence="2" id="KW-0812">Transmembrane</keyword>
<dbReference type="InterPro" id="IPR021330">
    <property type="entry name" value="DUF2939"/>
</dbReference>
<evidence type="ECO:0000313" key="4">
    <source>
        <dbReference type="Proteomes" id="UP001597176"/>
    </source>
</evidence>
<evidence type="ECO:0000313" key="3">
    <source>
        <dbReference type="EMBL" id="MFD1300196.1"/>
    </source>
</evidence>
<reference evidence="4" key="1">
    <citation type="journal article" date="2019" name="Int. J. Syst. Evol. Microbiol.">
        <title>The Global Catalogue of Microorganisms (GCM) 10K type strain sequencing project: providing services to taxonomists for standard genome sequencing and annotation.</title>
        <authorList>
            <consortium name="The Broad Institute Genomics Platform"/>
            <consortium name="The Broad Institute Genome Sequencing Center for Infectious Disease"/>
            <person name="Wu L."/>
            <person name="Ma J."/>
        </authorList>
    </citation>
    <scope>NUCLEOTIDE SEQUENCE [LARGE SCALE GENOMIC DNA]</scope>
    <source>
        <strain evidence="4">CCUG 56108</strain>
    </source>
</reference>
<feature type="compositionally biased region" description="Low complexity" evidence="1">
    <location>
        <begin position="216"/>
        <end position="227"/>
    </location>
</feature>
<dbReference type="Proteomes" id="UP001597176">
    <property type="component" value="Unassembled WGS sequence"/>
</dbReference>
<keyword evidence="2" id="KW-0472">Membrane</keyword>
<dbReference type="Pfam" id="PF11159">
    <property type="entry name" value="DUF2939"/>
    <property type="match status" value="1"/>
</dbReference>